<dbReference type="EMBL" id="CAHP01000028">
    <property type="protein sequence ID" value="CCG42177.1"/>
    <property type="molecule type" value="Genomic_DNA"/>
</dbReference>
<organism evidence="3 4">
    <name type="scientific">Magnetospirillum molischianum DSM 120</name>
    <dbReference type="NCBI Taxonomy" id="1150626"/>
    <lineage>
        <taxon>Bacteria</taxon>
        <taxon>Pseudomonadati</taxon>
        <taxon>Pseudomonadota</taxon>
        <taxon>Alphaproteobacteria</taxon>
        <taxon>Rhodospirillales</taxon>
        <taxon>Rhodospirillaceae</taxon>
        <taxon>Magnetospirillum</taxon>
    </lineage>
</organism>
<keyword evidence="4" id="KW-1185">Reference proteome</keyword>
<proteinExistence type="predicted"/>
<comment type="subcellular location">
    <subcellularLocation>
        <location evidence="1">Virion</location>
    </subcellularLocation>
</comment>
<dbReference type="OrthoDB" id="7374846at2"/>
<evidence type="ECO:0000256" key="1">
    <source>
        <dbReference type="ARBA" id="ARBA00004328"/>
    </source>
</evidence>
<dbReference type="AlphaFoldDB" id="H8FUY9"/>
<dbReference type="Gene3D" id="3.30.2400.10">
    <property type="entry name" value="Major capsid protein gp5"/>
    <property type="match status" value="1"/>
</dbReference>
<dbReference type="Proteomes" id="UP000004169">
    <property type="component" value="Unassembled WGS sequence"/>
</dbReference>
<feature type="domain" description="Phage capsid-like C-terminal" evidence="2">
    <location>
        <begin position="147"/>
        <end position="431"/>
    </location>
</feature>
<accession>H8FUY9</accession>
<evidence type="ECO:0000313" key="3">
    <source>
        <dbReference type="EMBL" id="CCG42177.1"/>
    </source>
</evidence>
<dbReference type="SUPFAM" id="SSF56563">
    <property type="entry name" value="Major capsid protein gp5"/>
    <property type="match status" value="1"/>
</dbReference>
<gene>
    <name evidence="3" type="ORF">PHAMO_340050</name>
</gene>
<reference evidence="3 4" key="1">
    <citation type="journal article" date="2012" name="J. Bacteriol.">
        <title>Draft Genome Sequence of the Purple Photosynthetic Bacterium Phaeospirillum molischianum DSM120, a Particularly Versatile Bacterium.</title>
        <authorList>
            <person name="Duquesne K."/>
            <person name="Prima V."/>
            <person name="Ji B."/>
            <person name="Rouy Z."/>
            <person name="Medigue C."/>
            <person name="Talla E."/>
            <person name="Sturgis J.N."/>
        </authorList>
    </citation>
    <scope>NUCLEOTIDE SEQUENCE [LARGE SCALE GENOMIC DNA]</scope>
    <source>
        <strain evidence="4">DSM120</strain>
    </source>
</reference>
<dbReference type="eggNOG" id="COG4653">
    <property type="taxonomic scope" value="Bacteria"/>
</dbReference>
<dbReference type="InterPro" id="IPR024455">
    <property type="entry name" value="Phage_capsid"/>
</dbReference>
<dbReference type="InterPro" id="IPR054612">
    <property type="entry name" value="Phage_capsid-like_C"/>
</dbReference>
<comment type="caution">
    <text evidence="3">The sequence shown here is derived from an EMBL/GenBank/DDBJ whole genome shotgun (WGS) entry which is preliminary data.</text>
</comment>
<sequence>MDKITKLKAARAAVLDRMDGIVATATAANRDLTAEERAALDVARAEDDGLAAQIATLEDLERRRAATATASAPIPAAATTVPATASAPRDQNFEVGAFIRSYAQAQLAMRNGVATSAARVAAELYGERAPVTESISAAQTASDNAGGGFLIPPTLAPGIIDRFTPRTVVRKRATVVPGNAIYLRGLSVCSVDYIGENEQPDTTGTTFGTITMSEKDFGAILPISKKLLRNTSFGVEAYCSTELVKAAAVFEDRKFLYGTGTGKQVQGYKFAIPKPHKIAAADKVAPTNQEVRADLRKVLKALAEADIPLDQNSPAWLMSPLVKMYLEDLYQGDLKAFPTLEGPNPTLMGYPVETTTLIAGPAGTGGDVFFGAHAFAMIGETVSMRLETSDTASFKDQSGSLVNLWAQDMLGVKLVMSHDFALRHAAAFAMLSGVKWGQ</sequence>
<dbReference type="NCBIfam" id="TIGR01554">
    <property type="entry name" value="major_cap_HK97"/>
    <property type="match status" value="1"/>
</dbReference>
<dbReference type="Pfam" id="PF05065">
    <property type="entry name" value="Phage_capsid"/>
    <property type="match status" value="1"/>
</dbReference>
<protein>
    <submittedName>
        <fullName evidence="3">Putative Phage major capsid protein, HK97</fullName>
    </submittedName>
</protein>
<dbReference type="STRING" id="1150626.PHAMO_340050"/>
<dbReference type="RefSeq" id="WP_002729820.1">
    <property type="nucleotide sequence ID" value="NZ_CAHP01000028.1"/>
</dbReference>
<name>H8FUY9_MAGML</name>
<evidence type="ECO:0000259" key="2">
    <source>
        <dbReference type="Pfam" id="PF05065"/>
    </source>
</evidence>
<evidence type="ECO:0000313" key="4">
    <source>
        <dbReference type="Proteomes" id="UP000004169"/>
    </source>
</evidence>